<dbReference type="Pfam" id="PF00924">
    <property type="entry name" value="MS_channel_2nd"/>
    <property type="match status" value="1"/>
</dbReference>
<dbReference type="GO" id="GO:0005886">
    <property type="term" value="C:plasma membrane"/>
    <property type="evidence" value="ECO:0007669"/>
    <property type="project" value="UniProtKB-SubCell"/>
</dbReference>
<dbReference type="Gene3D" id="3.30.70.100">
    <property type="match status" value="1"/>
</dbReference>
<dbReference type="Pfam" id="PF21088">
    <property type="entry name" value="MS_channel_1st"/>
    <property type="match status" value="1"/>
</dbReference>
<dbReference type="EMBL" id="AP021879">
    <property type="protein sequence ID" value="BBO90003.1"/>
    <property type="molecule type" value="Genomic_DNA"/>
</dbReference>
<dbReference type="Gene3D" id="1.10.287.1260">
    <property type="match status" value="1"/>
</dbReference>
<feature type="transmembrane region" description="Helical" evidence="9">
    <location>
        <begin position="308"/>
        <end position="324"/>
    </location>
</feature>
<dbReference type="InterPro" id="IPR049142">
    <property type="entry name" value="MS_channel_1st"/>
</dbReference>
<dbReference type="SUPFAM" id="SSF50182">
    <property type="entry name" value="Sm-like ribonucleoproteins"/>
    <property type="match status" value="1"/>
</dbReference>
<feature type="transmembrane region" description="Helical" evidence="9">
    <location>
        <begin position="586"/>
        <end position="605"/>
    </location>
</feature>
<dbReference type="InterPro" id="IPR011066">
    <property type="entry name" value="MscS_channel_C_sf"/>
</dbReference>
<evidence type="ECO:0000256" key="1">
    <source>
        <dbReference type="ARBA" id="ARBA00004651"/>
    </source>
</evidence>
<feature type="coiled-coil region" evidence="7">
    <location>
        <begin position="77"/>
        <end position="104"/>
    </location>
</feature>
<feature type="transmembrane region" description="Helical" evidence="9">
    <location>
        <begin position="446"/>
        <end position="464"/>
    </location>
</feature>
<feature type="domain" description="Mechanosensitive ion channel transmembrane helices 2/3" evidence="12">
    <location>
        <begin position="588"/>
        <end position="626"/>
    </location>
</feature>
<feature type="transmembrane region" description="Helical" evidence="9">
    <location>
        <begin position="539"/>
        <end position="565"/>
    </location>
</feature>
<accession>A0A5K8ABC1</accession>
<dbReference type="InterPro" id="IPR049278">
    <property type="entry name" value="MS_channel_C"/>
</dbReference>
<comment type="similarity">
    <text evidence="2">Belongs to the MscS (TC 1.A.23) family.</text>
</comment>
<evidence type="ECO:0000256" key="7">
    <source>
        <dbReference type="SAM" id="Coils"/>
    </source>
</evidence>
<feature type="domain" description="Mechanosensitive ion channel MscS" evidence="10">
    <location>
        <begin position="627"/>
        <end position="694"/>
    </location>
</feature>
<keyword evidence="6 9" id="KW-0472">Membrane</keyword>
<feature type="transmembrane region" description="Helical" evidence="9">
    <location>
        <begin position="381"/>
        <end position="399"/>
    </location>
</feature>
<evidence type="ECO:0000256" key="8">
    <source>
        <dbReference type="SAM" id="MobiDB-lite"/>
    </source>
</evidence>
<feature type="transmembrane region" description="Helical" evidence="9">
    <location>
        <begin position="490"/>
        <end position="519"/>
    </location>
</feature>
<keyword evidence="7" id="KW-0175">Coiled coil</keyword>
<keyword evidence="14" id="KW-1185">Reference proteome</keyword>
<evidence type="ECO:0000256" key="5">
    <source>
        <dbReference type="ARBA" id="ARBA00022989"/>
    </source>
</evidence>
<keyword evidence="5 9" id="KW-1133">Transmembrane helix</keyword>
<keyword evidence="3" id="KW-1003">Cell membrane</keyword>
<evidence type="ECO:0000256" key="2">
    <source>
        <dbReference type="ARBA" id="ARBA00008017"/>
    </source>
</evidence>
<dbReference type="InterPro" id="IPR011014">
    <property type="entry name" value="MscS_channel_TM-2"/>
</dbReference>
<evidence type="ECO:0000256" key="9">
    <source>
        <dbReference type="SAM" id="Phobius"/>
    </source>
</evidence>
<dbReference type="InterPro" id="IPR052702">
    <property type="entry name" value="MscS-like_channel"/>
</dbReference>
<evidence type="ECO:0000313" key="13">
    <source>
        <dbReference type="EMBL" id="BBO90003.1"/>
    </source>
</evidence>
<comment type="subcellular location">
    <subcellularLocation>
        <location evidence="1">Cell membrane</location>
        <topology evidence="1">Multi-pass membrane protein</topology>
    </subcellularLocation>
</comment>
<name>A0A5K8ABC1_9BACT</name>
<evidence type="ECO:0000259" key="12">
    <source>
        <dbReference type="Pfam" id="PF21088"/>
    </source>
</evidence>
<dbReference type="InterPro" id="IPR010920">
    <property type="entry name" value="LSM_dom_sf"/>
</dbReference>
<evidence type="ECO:0008006" key="15">
    <source>
        <dbReference type="Google" id="ProtNLM"/>
    </source>
</evidence>
<evidence type="ECO:0000256" key="4">
    <source>
        <dbReference type="ARBA" id="ARBA00022692"/>
    </source>
</evidence>
<dbReference type="InterPro" id="IPR006685">
    <property type="entry name" value="MscS_channel_2nd"/>
</dbReference>
<dbReference type="SUPFAM" id="SSF82861">
    <property type="entry name" value="Mechanosensitive channel protein MscS (YggB), transmembrane region"/>
    <property type="match status" value="1"/>
</dbReference>
<dbReference type="Proteomes" id="UP000422108">
    <property type="component" value="Chromosome"/>
</dbReference>
<evidence type="ECO:0000313" key="14">
    <source>
        <dbReference type="Proteomes" id="UP000422108"/>
    </source>
</evidence>
<evidence type="ECO:0000259" key="10">
    <source>
        <dbReference type="Pfam" id="PF00924"/>
    </source>
</evidence>
<feature type="domain" description="Mechanosensitive ion channel MscS C-terminal" evidence="11">
    <location>
        <begin position="703"/>
        <end position="783"/>
    </location>
</feature>
<gene>
    <name evidence="13" type="ORF">DSCOOX_31830</name>
</gene>
<feature type="transmembrane region" description="Helical" evidence="9">
    <location>
        <begin position="357"/>
        <end position="375"/>
    </location>
</feature>
<dbReference type="Gene3D" id="2.30.30.60">
    <property type="match status" value="1"/>
</dbReference>
<feature type="transmembrane region" description="Helical" evidence="9">
    <location>
        <begin position="420"/>
        <end position="440"/>
    </location>
</feature>
<evidence type="ECO:0000256" key="3">
    <source>
        <dbReference type="ARBA" id="ARBA00022475"/>
    </source>
</evidence>
<feature type="transmembrane region" description="Helical" evidence="9">
    <location>
        <begin position="330"/>
        <end position="350"/>
    </location>
</feature>
<organism evidence="13 14">
    <name type="scientific">Desulfosarcina ovata subsp. ovata</name>
    <dbReference type="NCBI Taxonomy" id="2752305"/>
    <lineage>
        <taxon>Bacteria</taxon>
        <taxon>Pseudomonadati</taxon>
        <taxon>Thermodesulfobacteriota</taxon>
        <taxon>Desulfobacteria</taxon>
        <taxon>Desulfobacterales</taxon>
        <taxon>Desulfosarcinaceae</taxon>
        <taxon>Desulfosarcina</taxon>
    </lineage>
</organism>
<keyword evidence="4 9" id="KW-0812">Transmembrane</keyword>
<dbReference type="PANTHER" id="PTHR30347:SF1">
    <property type="entry name" value="MECHANOSENSITIVE CHANNEL MSCK"/>
    <property type="match status" value="1"/>
</dbReference>
<dbReference type="AlphaFoldDB" id="A0A5K8ABC1"/>
<evidence type="ECO:0000256" key="6">
    <source>
        <dbReference type="ARBA" id="ARBA00023136"/>
    </source>
</evidence>
<protein>
    <recommendedName>
        <fullName evidence="15">Mechanosensitive ion channel protein MscS</fullName>
    </recommendedName>
</protein>
<feature type="transmembrane region" description="Helical" evidence="9">
    <location>
        <begin position="611"/>
        <end position="640"/>
    </location>
</feature>
<reference evidence="13 14" key="1">
    <citation type="submission" date="2019-11" db="EMBL/GenBank/DDBJ databases">
        <title>Comparative genomics of hydrocarbon-degrading Desulfosarcina strains.</title>
        <authorList>
            <person name="Watanabe M."/>
            <person name="Kojima H."/>
            <person name="Fukui M."/>
        </authorList>
    </citation>
    <scope>NUCLEOTIDE SEQUENCE [LARGE SCALE GENOMIC DNA]</scope>
    <source>
        <strain evidence="14">oXyS1</strain>
    </source>
</reference>
<feature type="transmembrane region" description="Helical" evidence="9">
    <location>
        <begin position="270"/>
        <end position="287"/>
    </location>
</feature>
<dbReference type="PANTHER" id="PTHR30347">
    <property type="entry name" value="POTASSIUM CHANNEL RELATED"/>
    <property type="match status" value="1"/>
</dbReference>
<feature type="compositionally biased region" description="Pro residues" evidence="8">
    <location>
        <begin position="810"/>
        <end position="821"/>
    </location>
</feature>
<dbReference type="GO" id="GO:0008381">
    <property type="term" value="F:mechanosensitive monoatomic ion channel activity"/>
    <property type="evidence" value="ECO:0007669"/>
    <property type="project" value="UniProtKB-ARBA"/>
</dbReference>
<dbReference type="InterPro" id="IPR023408">
    <property type="entry name" value="MscS_beta-dom_sf"/>
</dbReference>
<sequence>MPISRTWSIRILCCWLIAGSFFVIPRPAVCAEGDATVAESASPAEPLPTLAEMVYQSGTLSQQLATLKTRTADINSLQKLDQQLDQAKLRVEQFDSRLTAMNADDLQSYQQLASVKSDIRGTRETVARLAATLAENINPVETWRRQWLDRKKKWAQWHAQLGDDLALESVASAFARATAEIDEALNLVTRKLEPMLAIQQKIGDINARIDSQRERIDAMMAQQRGDALRGGTPTIFSRDYLRQLIDLSHEPGKIAKPMAFTEKGFFADKAWLIVLQVVVFALLLGRLRRHGPELINQANRRFLGKRPVSVALLVPIFALTFLYGTPPPLWRMLILSLAGVATARLMTHFVAERWIRLSIYILVTVMILFQGLLILGIPLALVRLFILVWTGAGVVFFGWRVRKEIAGEKPGWREVWALRLVTLMFAIILVTDIIGFSGFATQLMDGAMRTAMLLLMGWAMIRLTRTGLEIGMESLPMGSFRFLRNNANEILARLIFISNAVIVFFVVANLLVAWKLYAIPADAVQAVLSFGLSMGGHHITLGLVLVAGIILYGAFVLSWSLQGVLMENVLSRGHMDTGARLSIVRLVHYALILIGFLIALSAMGFELQNITIIGGALGVGIGFGMQNIVNNFVSGLILLFERPIKVGDVVQLGDGQQGRVTNLGLRATTVQTFDRAEIVVPNGDLISSQVTNWTLGDRSMRLTIPVGVAYGSDVETVMRVLMAVATESDKVLKDPQPMVLFLNFGDSSLDFQLRVWIADFNERRIIQSALIREIDRRFRIGNVEIPFPQRDLHLRSVDDTAADRLNSKEAPPPPAAVPESE</sequence>
<dbReference type="RefSeq" id="WP_197743334.1">
    <property type="nucleotide sequence ID" value="NZ_AP021879.1"/>
</dbReference>
<dbReference type="Pfam" id="PF21082">
    <property type="entry name" value="MS_channel_3rd"/>
    <property type="match status" value="1"/>
</dbReference>
<proteinExistence type="inferred from homology"/>
<evidence type="ECO:0000259" key="11">
    <source>
        <dbReference type="Pfam" id="PF21082"/>
    </source>
</evidence>
<dbReference type="SUPFAM" id="SSF82689">
    <property type="entry name" value="Mechanosensitive channel protein MscS (YggB), C-terminal domain"/>
    <property type="match status" value="1"/>
</dbReference>
<feature type="region of interest" description="Disordered" evidence="8">
    <location>
        <begin position="800"/>
        <end position="821"/>
    </location>
</feature>